<comment type="caution">
    <text evidence="2">The sequence shown here is derived from an EMBL/GenBank/DDBJ whole genome shotgun (WGS) entry which is preliminary data.</text>
</comment>
<proteinExistence type="predicted"/>
<evidence type="ECO:0000313" key="2">
    <source>
        <dbReference type="EMBL" id="KAF2963829.1"/>
    </source>
</evidence>
<dbReference type="Proteomes" id="UP000481858">
    <property type="component" value="Unassembled WGS sequence"/>
</dbReference>
<protein>
    <submittedName>
        <fullName evidence="2">Uncharacterized protein</fullName>
    </submittedName>
</protein>
<name>A0A7C8IHI4_9PEZI</name>
<organism evidence="2 3">
    <name type="scientific">Xylaria multiplex</name>
    <dbReference type="NCBI Taxonomy" id="323545"/>
    <lineage>
        <taxon>Eukaryota</taxon>
        <taxon>Fungi</taxon>
        <taxon>Dikarya</taxon>
        <taxon>Ascomycota</taxon>
        <taxon>Pezizomycotina</taxon>
        <taxon>Sordariomycetes</taxon>
        <taxon>Xylariomycetidae</taxon>
        <taxon>Xylariales</taxon>
        <taxon>Xylariaceae</taxon>
        <taxon>Xylaria</taxon>
    </lineage>
</organism>
<dbReference type="InParanoid" id="A0A7C8IHI4"/>
<gene>
    <name evidence="2" type="ORF">GQX73_g9734</name>
</gene>
<dbReference type="EMBL" id="WUBL01000179">
    <property type="protein sequence ID" value="KAF2963829.1"/>
    <property type="molecule type" value="Genomic_DNA"/>
</dbReference>
<sequence>MLFYSTALVGLSLANCFTSARVLTDLEAVTSDWLDGFVGIHPRQVSNADGPSCRYLCGSCGSSCSSATLSKRNPTQLDTFNTTSSSDIIFEHQEPHDLLKRTFRNIRQAAIGNYLSTHTNDLVTTRDNPKTNLVNLAYSTGSNDYTFAILKRFSDYNQNVLKIGAPGIEGCTVLTVVSRSAVYMGHVFESLAFPANGRINPATAFQQNCLNLITGQGSKWRARGDSLDPSLFTGNNGPAVAFIMTPRPGQDDPTAQNPNPPVPGPDEQLYEMQMGQLSQTLRSLIPDLTIINYNYIAQNVDDQTQPWQGKALFEYDPNADGNGNPNFRLWYEQTMRNGDGWNLS</sequence>
<evidence type="ECO:0000256" key="1">
    <source>
        <dbReference type="SAM" id="SignalP"/>
    </source>
</evidence>
<keyword evidence="3" id="KW-1185">Reference proteome</keyword>
<keyword evidence="1" id="KW-0732">Signal</keyword>
<dbReference type="OrthoDB" id="3886018at2759"/>
<accession>A0A7C8IHI4</accession>
<reference evidence="2 3" key="1">
    <citation type="submission" date="2019-12" db="EMBL/GenBank/DDBJ databases">
        <title>Draft genome sequence of the ascomycete Xylaria multiplex DSM 110363.</title>
        <authorList>
            <person name="Buettner E."/>
            <person name="Kellner H."/>
        </authorList>
    </citation>
    <scope>NUCLEOTIDE SEQUENCE [LARGE SCALE GENOMIC DNA]</scope>
    <source>
        <strain evidence="2 3">DSM 110363</strain>
    </source>
</reference>
<feature type="chain" id="PRO_5028809821" evidence="1">
    <location>
        <begin position="17"/>
        <end position="344"/>
    </location>
</feature>
<feature type="signal peptide" evidence="1">
    <location>
        <begin position="1"/>
        <end position="16"/>
    </location>
</feature>
<dbReference type="AlphaFoldDB" id="A0A7C8IHI4"/>
<evidence type="ECO:0000313" key="3">
    <source>
        <dbReference type="Proteomes" id="UP000481858"/>
    </source>
</evidence>